<keyword evidence="5" id="KW-0597">Phosphoprotein</keyword>
<dbReference type="InterPro" id="IPR011641">
    <property type="entry name" value="Tyr-kin_ephrin_A/B_rcpt-like"/>
</dbReference>
<dbReference type="PRINTS" id="PR00109">
    <property type="entry name" value="TYRKINASE"/>
</dbReference>
<feature type="disulfide bond" evidence="24">
    <location>
        <begin position="108"/>
        <end position="118"/>
    </location>
</feature>
<organism evidence="32 33">
    <name type="scientific">Clupea harengus</name>
    <name type="common">Atlantic herring</name>
    <dbReference type="NCBI Taxonomy" id="7950"/>
    <lineage>
        <taxon>Eukaryota</taxon>
        <taxon>Metazoa</taxon>
        <taxon>Chordata</taxon>
        <taxon>Craniata</taxon>
        <taxon>Vertebrata</taxon>
        <taxon>Euteleostomi</taxon>
        <taxon>Actinopterygii</taxon>
        <taxon>Neopterygii</taxon>
        <taxon>Teleostei</taxon>
        <taxon>Clupei</taxon>
        <taxon>Clupeiformes</taxon>
        <taxon>Clupeoidei</taxon>
        <taxon>Clupeidae</taxon>
        <taxon>Clupea</taxon>
    </lineage>
</organism>
<dbReference type="InterPro" id="IPR016257">
    <property type="entry name" value="Tyr_kinase_ephrin_rcpt"/>
</dbReference>
<protein>
    <recommendedName>
        <fullName evidence="21">Ephrin type-A receptor 7</fullName>
        <ecNumber evidence="2">2.7.10.1</ecNumber>
    </recommendedName>
</protein>
<name>A0A6P8GCF1_CLUHA</name>
<evidence type="ECO:0000256" key="6">
    <source>
        <dbReference type="ARBA" id="ARBA00022679"/>
    </source>
</evidence>
<dbReference type="PIRSF" id="PIRSF000666">
    <property type="entry name" value="TyrPK_ephrin_receptor"/>
    <property type="match status" value="1"/>
</dbReference>
<evidence type="ECO:0000256" key="16">
    <source>
        <dbReference type="ARBA" id="ARBA00023136"/>
    </source>
</evidence>
<dbReference type="InterPro" id="IPR008979">
    <property type="entry name" value="Galactose-bd-like_sf"/>
</dbReference>
<dbReference type="SMART" id="SM01411">
    <property type="entry name" value="Ephrin_rec_like"/>
    <property type="match status" value="1"/>
</dbReference>
<keyword evidence="18 33" id="KW-0675">Receptor</keyword>
<keyword evidence="9 27" id="KW-0732">Signal</keyword>
<dbReference type="Pfam" id="PF07714">
    <property type="entry name" value="PK_Tyr_Ser-Thr"/>
    <property type="match status" value="1"/>
</dbReference>
<evidence type="ECO:0000256" key="13">
    <source>
        <dbReference type="ARBA" id="ARBA00022840"/>
    </source>
</evidence>
<dbReference type="FunFam" id="2.60.40.1770:FF:000001">
    <property type="entry name" value="Ephrin type-A receptor 5"/>
    <property type="match status" value="1"/>
</dbReference>
<dbReference type="Gene3D" id="1.10.150.50">
    <property type="entry name" value="Transcription Factor, Ets-1"/>
    <property type="match status" value="1"/>
</dbReference>
<keyword evidence="32" id="KW-1185">Reference proteome</keyword>
<evidence type="ECO:0000259" key="29">
    <source>
        <dbReference type="PROSITE" id="PS50105"/>
    </source>
</evidence>
<dbReference type="PROSITE" id="PS00109">
    <property type="entry name" value="PROTEIN_KINASE_TYR"/>
    <property type="match status" value="1"/>
</dbReference>
<dbReference type="EC" id="2.7.10.1" evidence="2"/>
<dbReference type="GeneID" id="105894829"/>
<feature type="transmembrane region" description="Helical" evidence="26">
    <location>
        <begin position="549"/>
        <end position="572"/>
    </location>
</feature>
<evidence type="ECO:0000256" key="22">
    <source>
        <dbReference type="PIRSR" id="PIRSR000666-1"/>
    </source>
</evidence>
<dbReference type="SUPFAM" id="SSF56112">
    <property type="entry name" value="Protein kinase-like (PK-like)"/>
    <property type="match status" value="1"/>
</dbReference>
<dbReference type="GO" id="GO:0005886">
    <property type="term" value="C:plasma membrane"/>
    <property type="evidence" value="ECO:0007669"/>
    <property type="project" value="UniProtKB-SubCell"/>
</dbReference>
<dbReference type="CDD" id="cd00063">
    <property type="entry name" value="FN3"/>
    <property type="match status" value="2"/>
</dbReference>
<keyword evidence="11 23" id="KW-0547">Nucleotide-binding</keyword>
<dbReference type="FunFam" id="2.60.120.260:FF:000001">
    <property type="entry name" value="Ephrin type-A receptor 7"/>
    <property type="match status" value="1"/>
</dbReference>
<keyword evidence="10" id="KW-0677">Repeat</keyword>
<dbReference type="GO" id="GO:0005524">
    <property type="term" value="F:ATP binding"/>
    <property type="evidence" value="ECO:0007669"/>
    <property type="project" value="UniProtKB-UniRule"/>
</dbReference>
<dbReference type="FunFam" id="1.10.510.10:FF:000130">
    <property type="entry name" value="Ephrin type-A receptor 7"/>
    <property type="match status" value="1"/>
</dbReference>
<evidence type="ECO:0000256" key="8">
    <source>
        <dbReference type="ARBA" id="ARBA00022703"/>
    </source>
</evidence>
<feature type="domain" description="Fibronectin type-III" evidence="30">
    <location>
        <begin position="441"/>
        <end position="536"/>
    </location>
</feature>
<dbReference type="InterPro" id="IPR036116">
    <property type="entry name" value="FN3_sf"/>
</dbReference>
<evidence type="ECO:0000313" key="33">
    <source>
        <dbReference type="RefSeq" id="XP_031436984.1"/>
    </source>
</evidence>
<dbReference type="SMART" id="SM00615">
    <property type="entry name" value="EPH_lbd"/>
    <property type="match status" value="1"/>
</dbReference>
<keyword evidence="19" id="KW-0325">Glycoprotein</keyword>
<dbReference type="SMART" id="SM00219">
    <property type="entry name" value="TyrKc"/>
    <property type="match status" value="1"/>
</dbReference>
<dbReference type="InterPro" id="IPR001660">
    <property type="entry name" value="SAM"/>
</dbReference>
<evidence type="ECO:0000256" key="26">
    <source>
        <dbReference type="SAM" id="Phobius"/>
    </source>
</evidence>
<dbReference type="InterPro" id="IPR013761">
    <property type="entry name" value="SAM/pointed_sf"/>
</dbReference>
<feature type="active site" description="Proton acceptor" evidence="22">
    <location>
        <position position="764"/>
    </location>
</feature>
<dbReference type="Proteomes" id="UP000515152">
    <property type="component" value="Chromosome 15"/>
</dbReference>
<dbReference type="InterPro" id="IPR003961">
    <property type="entry name" value="FN3_dom"/>
</dbReference>
<dbReference type="InterPro" id="IPR000719">
    <property type="entry name" value="Prot_kinase_dom"/>
</dbReference>
<dbReference type="Pfam" id="PF00536">
    <property type="entry name" value="SAM_1"/>
    <property type="match status" value="1"/>
</dbReference>
<dbReference type="PANTHER" id="PTHR46877">
    <property type="entry name" value="EPH RECEPTOR A5"/>
    <property type="match status" value="1"/>
</dbReference>
<dbReference type="InterPro" id="IPR001245">
    <property type="entry name" value="Ser-Thr/Tyr_kinase_cat_dom"/>
</dbReference>
<evidence type="ECO:0000256" key="19">
    <source>
        <dbReference type="ARBA" id="ARBA00023180"/>
    </source>
</evidence>
<dbReference type="PROSITE" id="PS50853">
    <property type="entry name" value="FN3"/>
    <property type="match status" value="2"/>
</dbReference>
<dbReference type="FunFam" id="2.60.40.10:FF:000190">
    <property type="entry name" value="Ephrin type-A receptor 7"/>
    <property type="match status" value="1"/>
</dbReference>
<evidence type="ECO:0000256" key="12">
    <source>
        <dbReference type="ARBA" id="ARBA00022777"/>
    </source>
</evidence>
<dbReference type="PANTHER" id="PTHR46877:SF9">
    <property type="entry name" value="EPHRIN TYPE-A RECEPTOR 7"/>
    <property type="match status" value="1"/>
</dbReference>
<evidence type="ECO:0000256" key="27">
    <source>
        <dbReference type="SAM" id="SignalP"/>
    </source>
</evidence>
<dbReference type="Pfam" id="PF14575">
    <property type="entry name" value="EphA2_TM"/>
    <property type="match status" value="1"/>
</dbReference>
<evidence type="ECO:0000256" key="3">
    <source>
        <dbReference type="ARBA" id="ARBA00022473"/>
    </source>
</evidence>
<evidence type="ECO:0000256" key="24">
    <source>
        <dbReference type="PIRSR" id="PIRSR000666-3"/>
    </source>
</evidence>
<evidence type="ECO:0000256" key="17">
    <source>
        <dbReference type="ARBA" id="ARBA00023137"/>
    </source>
</evidence>
<feature type="signal peptide" evidence="27">
    <location>
        <begin position="1"/>
        <end position="26"/>
    </location>
</feature>
<dbReference type="CDD" id="cd05066">
    <property type="entry name" value="PTKc_EphR_A"/>
    <property type="match status" value="1"/>
</dbReference>
<evidence type="ECO:0000259" key="31">
    <source>
        <dbReference type="PROSITE" id="PS51550"/>
    </source>
</evidence>
<dbReference type="SUPFAM" id="SSF47769">
    <property type="entry name" value="SAM/Pointed domain"/>
    <property type="match status" value="1"/>
</dbReference>
<reference evidence="33" key="1">
    <citation type="submission" date="2025-08" db="UniProtKB">
        <authorList>
            <consortium name="RefSeq"/>
        </authorList>
    </citation>
    <scope>IDENTIFICATION</scope>
</reference>
<keyword evidence="15 26" id="KW-1133">Transmembrane helix</keyword>
<evidence type="ECO:0000256" key="21">
    <source>
        <dbReference type="ARBA" id="ARBA00072209"/>
    </source>
</evidence>
<dbReference type="CTD" id="2045"/>
<dbReference type="AlphaFoldDB" id="A0A6P8GCF1"/>
<evidence type="ECO:0000256" key="20">
    <source>
        <dbReference type="ARBA" id="ARBA00051243"/>
    </source>
</evidence>
<feature type="domain" description="Protein kinase" evidence="28">
    <location>
        <begin position="639"/>
        <end position="900"/>
    </location>
</feature>
<keyword evidence="7 26" id="KW-0812">Transmembrane</keyword>
<evidence type="ECO:0000313" key="32">
    <source>
        <dbReference type="Proteomes" id="UP000515152"/>
    </source>
</evidence>
<dbReference type="FunFam" id="3.30.200.20:FF:000001">
    <property type="entry name" value="Ephrin type-A receptor 5"/>
    <property type="match status" value="1"/>
</dbReference>
<dbReference type="Gene3D" id="2.60.40.10">
    <property type="entry name" value="Immunoglobulins"/>
    <property type="match status" value="2"/>
</dbReference>
<evidence type="ECO:0000256" key="25">
    <source>
        <dbReference type="PROSITE-ProRule" id="PRU10141"/>
    </source>
</evidence>
<dbReference type="PROSITE" id="PS51550">
    <property type="entry name" value="EPH_LBD"/>
    <property type="match status" value="1"/>
</dbReference>
<evidence type="ECO:0000256" key="18">
    <source>
        <dbReference type="ARBA" id="ARBA00023170"/>
    </source>
</evidence>
<dbReference type="InterPro" id="IPR009030">
    <property type="entry name" value="Growth_fac_rcpt_cys_sf"/>
</dbReference>
<dbReference type="SMART" id="SM00060">
    <property type="entry name" value="FN3"/>
    <property type="match status" value="2"/>
</dbReference>
<dbReference type="Gene3D" id="2.60.40.1770">
    <property type="entry name" value="ephrin a2 ectodomain"/>
    <property type="match status" value="1"/>
</dbReference>
<evidence type="ECO:0000256" key="5">
    <source>
        <dbReference type="ARBA" id="ARBA00022553"/>
    </source>
</evidence>
<evidence type="ECO:0000256" key="4">
    <source>
        <dbReference type="ARBA" id="ARBA00022475"/>
    </source>
</evidence>
<evidence type="ECO:0000256" key="1">
    <source>
        <dbReference type="ARBA" id="ARBA00004251"/>
    </source>
</evidence>
<dbReference type="GO" id="GO:0030425">
    <property type="term" value="C:dendrite"/>
    <property type="evidence" value="ECO:0007669"/>
    <property type="project" value="TreeGrafter"/>
</dbReference>
<dbReference type="InterPro" id="IPR013783">
    <property type="entry name" value="Ig-like_fold"/>
</dbReference>
<keyword evidence="14" id="KW-0524">Neurogenesis</keyword>
<evidence type="ECO:0000259" key="28">
    <source>
        <dbReference type="PROSITE" id="PS50011"/>
    </source>
</evidence>
<dbReference type="GO" id="GO:0005005">
    <property type="term" value="F:transmembrane-ephrin receptor activity"/>
    <property type="evidence" value="ECO:0007669"/>
    <property type="project" value="TreeGrafter"/>
</dbReference>
<dbReference type="PRINTS" id="PR00014">
    <property type="entry name" value="FNTYPEIII"/>
</dbReference>
<dbReference type="InterPro" id="IPR011009">
    <property type="entry name" value="Kinase-like_dom_sf"/>
</dbReference>
<dbReference type="InterPro" id="IPR050449">
    <property type="entry name" value="Ephrin_rcpt_TKs"/>
</dbReference>
<dbReference type="PROSITE" id="PS50105">
    <property type="entry name" value="SAM_DOMAIN"/>
    <property type="match status" value="1"/>
</dbReference>
<feature type="disulfide bond" evidence="24">
    <location>
        <begin position="73"/>
        <end position="191"/>
    </location>
</feature>
<keyword evidence="17" id="KW-0829">Tyrosine-protein kinase</keyword>
<dbReference type="InterPro" id="IPR020635">
    <property type="entry name" value="Tyr_kinase_cat_dom"/>
</dbReference>
<evidence type="ECO:0000256" key="15">
    <source>
        <dbReference type="ARBA" id="ARBA00022989"/>
    </source>
</evidence>
<evidence type="ECO:0000256" key="10">
    <source>
        <dbReference type="ARBA" id="ARBA00022737"/>
    </source>
</evidence>
<dbReference type="Pfam" id="PF00041">
    <property type="entry name" value="fn3"/>
    <property type="match status" value="2"/>
</dbReference>
<evidence type="ECO:0000256" key="7">
    <source>
        <dbReference type="ARBA" id="ARBA00022692"/>
    </source>
</evidence>
<evidence type="ECO:0000256" key="14">
    <source>
        <dbReference type="ARBA" id="ARBA00022902"/>
    </source>
</evidence>
<accession>A0A6P8GCF1</accession>
<feature type="domain" description="SAM" evidence="29">
    <location>
        <begin position="929"/>
        <end position="993"/>
    </location>
</feature>
<dbReference type="InterPro" id="IPR017441">
    <property type="entry name" value="Protein_kinase_ATP_BS"/>
</dbReference>
<dbReference type="GO" id="GO:0007411">
    <property type="term" value="P:axon guidance"/>
    <property type="evidence" value="ECO:0007669"/>
    <property type="project" value="TreeGrafter"/>
</dbReference>
<evidence type="ECO:0000256" key="11">
    <source>
        <dbReference type="ARBA" id="ARBA00022741"/>
    </source>
</evidence>
<feature type="domain" description="Eph LBD" evidence="31">
    <location>
        <begin position="31"/>
        <end position="209"/>
    </location>
</feature>
<dbReference type="InterPro" id="IPR001090">
    <property type="entry name" value="Ephrin_rcpt_lig-bd_dom"/>
</dbReference>
<feature type="domain" description="Fibronectin type-III" evidence="30">
    <location>
        <begin position="330"/>
        <end position="440"/>
    </location>
</feature>
<comment type="subcellular location">
    <subcellularLocation>
        <location evidence="1">Cell membrane</location>
        <topology evidence="1">Single-pass type I membrane protein</topology>
    </subcellularLocation>
</comment>
<keyword evidence="12" id="KW-0418">Kinase</keyword>
<keyword evidence="8" id="KW-0053">Apoptosis</keyword>
<comment type="catalytic activity">
    <reaction evidence="20">
        <text>L-tyrosyl-[protein] + ATP = O-phospho-L-tyrosyl-[protein] + ADP + H(+)</text>
        <dbReference type="Rhea" id="RHEA:10596"/>
        <dbReference type="Rhea" id="RHEA-COMP:10136"/>
        <dbReference type="Rhea" id="RHEA-COMP:20101"/>
        <dbReference type="ChEBI" id="CHEBI:15378"/>
        <dbReference type="ChEBI" id="CHEBI:30616"/>
        <dbReference type="ChEBI" id="CHEBI:46858"/>
        <dbReference type="ChEBI" id="CHEBI:61978"/>
        <dbReference type="ChEBI" id="CHEBI:456216"/>
        <dbReference type="EC" id="2.7.10.1"/>
    </reaction>
</comment>
<evidence type="ECO:0000256" key="2">
    <source>
        <dbReference type="ARBA" id="ARBA00011902"/>
    </source>
</evidence>
<dbReference type="Gene3D" id="1.10.510.10">
    <property type="entry name" value="Transferase(Phosphotransferase) domain 1"/>
    <property type="match status" value="1"/>
</dbReference>
<dbReference type="InterPro" id="IPR008266">
    <property type="entry name" value="Tyr_kinase_AS"/>
</dbReference>
<dbReference type="SMART" id="SM00454">
    <property type="entry name" value="SAM"/>
    <property type="match status" value="1"/>
</dbReference>
<keyword evidence="16 26" id="KW-0472">Membrane</keyword>
<keyword evidence="6" id="KW-0808">Transferase</keyword>
<dbReference type="PROSITE" id="PS00107">
    <property type="entry name" value="PROTEIN_KINASE_ATP"/>
    <property type="match status" value="1"/>
</dbReference>
<dbReference type="Gene3D" id="2.10.50.10">
    <property type="entry name" value="Tumor Necrosis Factor Receptor, subunit A, domain 2"/>
    <property type="match status" value="1"/>
</dbReference>
<keyword evidence="24" id="KW-1015">Disulfide bond</keyword>
<evidence type="ECO:0000256" key="9">
    <source>
        <dbReference type="ARBA" id="ARBA00022729"/>
    </source>
</evidence>
<dbReference type="FunFam" id="2.10.50.10:FF:000001">
    <property type="entry name" value="Ephrin type-A receptor 5"/>
    <property type="match status" value="1"/>
</dbReference>
<dbReference type="Pfam" id="PF25599">
    <property type="entry name" value="Ephrin_CRD"/>
    <property type="match status" value="1"/>
</dbReference>
<dbReference type="SUPFAM" id="SSF57184">
    <property type="entry name" value="Growth factor receptor domain"/>
    <property type="match status" value="1"/>
</dbReference>
<dbReference type="SUPFAM" id="SSF49265">
    <property type="entry name" value="Fibronectin type III"/>
    <property type="match status" value="1"/>
</dbReference>
<dbReference type="InterPro" id="IPR001426">
    <property type="entry name" value="Tyr_kinase_rcpt_V_CS"/>
</dbReference>
<keyword evidence="3" id="KW-0217">Developmental protein</keyword>
<feature type="binding site" evidence="23 25">
    <location>
        <position position="671"/>
    </location>
    <ligand>
        <name>ATP</name>
        <dbReference type="ChEBI" id="CHEBI:30616"/>
    </ligand>
</feature>
<sequence length="1004" mass="112150">MVSTSVLCLWTIFCLHLCCYVNTGIAQNSREVTLLDSKAQQTELEWISSPPSGWEEISGLDENYTPIRTYQVCQVMEPNQNNWLRTNWIEKGDAQRIFVELKFTLRDCNSLPGVVGTCKETFNLYYQETDTEVGRNIRESHYVKIDTIAADESFTQGDLGERKMKLNTEVRIIGPLSRRGFYLAFQDVGACIALVSVKVYYKKCWSIIENLATFPDTVTGSEFSSLVEVEGTCVSDAEEEAENSPKMHCSAEGEWLVPIGKCICKAGFHQKGDACEPCGRGFYKSSSQDLQCSRCPAHSYNDREGSWRCDCEDGYYRALSDPPSVACTRPPSAPQNLVYNINQTTVSLEWSPPADAGGRNDVTYRIICRRCSWEPEECVACSGNVGFSPQQSGLGDTYVTISDLLAHANYTFEVEAVNGVSDLSRTQRLFAAVSITTSQAAPSQVSEVMRQSVQQRSIQLSWHEPQQPNGVITEYEIKYYEKDQKDHIYSTVKSKSTSTTVNNLKPSTAYVFQIRAFTAAGYGTFGPRLEVTTKEEPAATIVSSEQNPVIIIAVVAVAGTIILVFMVFGFIIGRRYAIAGPTGSPLLHCGYSKADQEGDEELYFQFKFPGTKTYIDPETYEDPNRAVHQFAKELDASCIKIERVIGAGEFGEVCSGRIKLPGKRDSPVAIKTLKVGYTEKQRRDFLCEASIMGQFDHPNVVHLEGVVTRGKPVMIVIEYMENGSLDGFLRKHDGQFTVIQLVGMLRGIAAGMRYLSDMGYVHRDLAARNILVNSNLVCKVSDFGLSRVIDDDPEAVYTTAGGKIPVRWTATEAIQYRKFTSASDVWSYGIVMWEVMSYGERPYWDMSNQDVIKAIEEGYRLPAPMDCPPGLHQLMLDCWQKDRADRPKFDQIVGILDKMIRNPTTLKTPMGTCTRPISPLLDQSTPDFTTFRSVGDWLEAIKMERYKDNFTAAGYSSLESVARMTIEDVMSLGITLVGHQKKIMSSIQTMRAQMLHLHGTGVQV</sequence>
<evidence type="ECO:0000256" key="23">
    <source>
        <dbReference type="PIRSR" id="PIRSR000666-2"/>
    </source>
</evidence>
<keyword evidence="13 23" id="KW-0067">ATP-binding</keyword>
<dbReference type="FunFam" id="2.60.40.10:FF:000045">
    <property type="entry name" value="Ephrin type-A receptor 5"/>
    <property type="match status" value="1"/>
</dbReference>
<proteinExistence type="predicted"/>
<dbReference type="Gene3D" id="3.30.200.20">
    <property type="entry name" value="Phosphorylase Kinase, domain 1"/>
    <property type="match status" value="1"/>
</dbReference>
<feature type="binding site" evidence="23">
    <location>
        <begin position="645"/>
        <end position="653"/>
    </location>
    <ligand>
        <name>ATP</name>
        <dbReference type="ChEBI" id="CHEBI:30616"/>
    </ligand>
</feature>
<feature type="chain" id="PRO_5027862823" description="Ephrin type-A receptor 7" evidence="27">
    <location>
        <begin position="27"/>
        <end position="1004"/>
    </location>
</feature>
<dbReference type="Gene3D" id="2.60.120.260">
    <property type="entry name" value="Galactose-binding domain-like"/>
    <property type="match status" value="1"/>
</dbReference>
<keyword evidence="4" id="KW-1003">Cell membrane</keyword>
<dbReference type="RefSeq" id="XP_031436984.1">
    <property type="nucleotide sequence ID" value="XM_031581124.2"/>
</dbReference>
<dbReference type="PROSITE" id="PS00790">
    <property type="entry name" value="RECEPTOR_TYR_KIN_V_1"/>
    <property type="match status" value="1"/>
</dbReference>
<dbReference type="GO" id="GO:0006915">
    <property type="term" value="P:apoptotic process"/>
    <property type="evidence" value="ECO:0007669"/>
    <property type="project" value="UniProtKB-KW"/>
</dbReference>
<dbReference type="SUPFAM" id="SSF49785">
    <property type="entry name" value="Galactose-binding domain-like"/>
    <property type="match status" value="1"/>
</dbReference>
<dbReference type="CDD" id="cd09548">
    <property type="entry name" value="SAM_EPH-A7"/>
    <property type="match status" value="1"/>
</dbReference>
<evidence type="ECO:0000259" key="30">
    <source>
        <dbReference type="PROSITE" id="PS50853"/>
    </source>
</evidence>
<dbReference type="Pfam" id="PF07699">
    <property type="entry name" value="Ephrin_rec_like"/>
    <property type="match status" value="1"/>
</dbReference>
<gene>
    <name evidence="33" type="primary">epha7</name>
</gene>
<dbReference type="FunFam" id="1.10.150.50:FF:000001">
    <property type="entry name" value="Ephrin type-A receptor 5"/>
    <property type="match status" value="1"/>
</dbReference>
<dbReference type="PROSITE" id="PS50011">
    <property type="entry name" value="PROTEIN_KINASE_DOM"/>
    <property type="match status" value="1"/>
</dbReference>
<dbReference type="Pfam" id="PF01404">
    <property type="entry name" value="Ephrin_lbd"/>
    <property type="match status" value="1"/>
</dbReference>
<dbReference type="InterPro" id="IPR027936">
    <property type="entry name" value="Eph_TM"/>
</dbReference>